<proteinExistence type="predicted"/>
<dbReference type="Pfam" id="PF14223">
    <property type="entry name" value="Retrotran_gag_2"/>
    <property type="match status" value="1"/>
</dbReference>
<reference evidence="1 2" key="1">
    <citation type="submission" date="2019-02" db="EMBL/GenBank/DDBJ databases">
        <title>Genome sequencing of the rare red list fungi Hericium alpestre (H. flagellum).</title>
        <authorList>
            <person name="Buettner E."/>
            <person name="Kellner H."/>
        </authorList>
    </citation>
    <scope>NUCLEOTIDE SEQUENCE [LARGE SCALE GENOMIC DNA]</scope>
    <source>
        <strain evidence="1 2">DSM 108284</strain>
    </source>
</reference>
<comment type="caution">
    <text evidence="1">The sequence shown here is derived from an EMBL/GenBank/DDBJ whole genome shotgun (WGS) entry which is preliminary data.</text>
</comment>
<dbReference type="EMBL" id="SFCI01001507">
    <property type="protein sequence ID" value="TFY75604.1"/>
    <property type="molecule type" value="Genomic_DNA"/>
</dbReference>
<gene>
    <name evidence="1" type="ORF">EWM64_g8408</name>
</gene>
<dbReference type="Proteomes" id="UP000298061">
    <property type="component" value="Unassembled WGS sequence"/>
</dbReference>
<protein>
    <submittedName>
        <fullName evidence="1">Uncharacterized protein</fullName>
    </submittedName>
</protein>
<sequence>MTAEAAWKKLSKQYKGEGEQKIAYLIGELFRSTFTDDVPIEPQINGMRHIGHMLTTLGNKLNDKLIAVAIILSLPPSYDTLKTILTSTASLDIDNIATQVLQEEQHCHECAATSAFFVHSSGRKTFFKGSPSRSGSSGGRSGKSKVYCKFCKAKGQAQEKGEEQ</sequence>
<accession>A0A4Y9ZMX1</accession>
<dbReference type="OrthoDB" id="2783063at2759"/>
<dbReference type="AlphaFoldDB" id="A0A4Y9ZMX1"/>
<evidence type="ECO:0000313" key="2">
    <source>
        <dbReference type="Proteomes" id="UP000298061"/>
    </source>
</evidence>
<keyword evidence="2" id="KW-1185">Reference proteome</keyword>
<dbReference type="STRING" id="135208.A0A4Y9ZMX1"/>
<name>A0A4Y9ZMX1_9AGAM</name>
<organism evidence="1 2">
    <name type="scientific">Hericium alpestre</name>
    <dbReference type="NCBI Taxonomy" id="135208"/>
    <lineage>
        <taxon>Eukaryota</taxon>
        <taxon>Fungi</taxon>
        <taxon>Dikarya</taxon>
        <taxon>Basidiomycota</taxon>
        <taxon>Agaricomycotina</taxon>
        <taxon>Agaricomycetes</taxon>
        <taxon>Russulales</taxon>
        <taxon>Hericiaceae</taxon>
        <taxon>Hericium</taxon>
    </lineage>
</organism>
<evidence type="ECO:0000313" key="1">
    <source>
        <dbReference type="EMBL" id="TFY75604.1"/>
    </source>
</evidence>